<keyword evidence="2 4" id="KW-0863">Zinc-finger</keyword>
<sequence>MASSKDPCSEDQSPADLPNDTKVSPQLSEKAVAPKEHCNACGVVLGKRHLNPKHQCRLCGATVCATCSPNSLKLEEGSAAQRVCNPCVEIVPQQPDLLRRLDALARYLETHVGRPSEGDFLEASASVDAALGRCEGLQRALGEER</sequence>
<evidence type="ECO:0000313" key="8">
    <source>
        <dbReference type="Proteomes" id="UP000601435"/>
    </source>
</evidence>
<evidence type="ECO:0000256" key="4">
    <source>
        <dbReference type="PROSITE-ProRule" id="PRU00091"/>
    </source>
</evidence>
<dbReference type="OrthoDB" id="431541at2759"/>
<evidence type="ECO:0000256" key="2">
    <source>
        <dbReference type="ARBA" id="ARBA00022771"/>
    </source>
</evidence>
<feature type="domain" description="FYVE-type" evidence="6">
    <location>
        <begin position="32"/>
        <end position="92"/>
    </location>
</feature>
<dbReference type="Gene3D" id="3.30.40.10">
    <property type="entry name" value="Zinc/RING finger domain, C3HC4 (zinc finger)"/>
    <property type="match status" value="1"/>
</dbReference>
<feature type="region of interest" description="Disordered" evidence="5">
    <location>
        <begin position="1"/>
        <end position="32"/>
    </location>
</feature>
<dbReference type="EMBL" id="CAJNJA010082252">
    <property type="protein sequence ID" value="CAE7931957.1"/>
    <property type="molecule type" value="Genomic_DNA"/>
</dbReference>
<keyword evidence="8" id="KW-1185">Reference proteome</keyword>
<evidence type="ECO:0000256" key="3">
    <source>
        <dbReference type="ARBA" id="ARBA00022833"/>
    </source>
</evidence>
<dbReference type="Pfam" id="PF01363">
    <property type="entry name" value="FYVE"/>
    <property type="match status" value="1"/>
</dbReference>
<evidence type="ECO:0000256" key="5">
    <source>
        <dbReference type="SAM" id="MobiDB-lite"/>
    </source>
</evidence>
<dbReference type="InterPro" id="IPR017455">
    <property type="entry name" value="Znf_FYVE-rel"/>
</dbReference>
<dbReference type="PROSITE" id="PS50178">
    <property type="entry name" value="ZF_FYVE"/>
    <property type="match status" value="1"/>
</dbReference>
<feature type="non-terminal residue" evidence="7">
    <location>
        <position position="1"/>
    </location>
</feature>
<gene>
    <name evidence="7" type="primary">DEK1</name>
    <name evidence="7" type="ORF">SNEC2469_LOCUS32461</name>
</gene>
<name>A0A813C387_9DINO</name>
<proteinExistence type="predicted"/>
<dbReference type="InterPro" id="IPR013083">
    <property type="entry name" value="Znf_RING/FYVE/PHD"/>
</dbReference>
<dbReference type="GO" id="GO:0008270">
    <property type="term" value="F:zinc ion binding"/>
    <property type="evidence" value="ECO:0007669"/>
    <property type="project" value="UniProtKB-KW"/>
</dbReference>
<dbReference type="AlphaFoldDB" id="A0A813C387"/>
<dbReference type="SUPFAM" id="SSF57903">
    <property type="entry name" value="FYVE/PHD zinc finger"/>
    <property type="match status" value="1"/>
</dbReference>
<evidence type="ECO:0000259" key="6">
    <source>
        <dbReference type="PROSITE" id="PS50178"/>
    </source>
</evidence>
<keyword evidence="3" id="KW-0862">Zinc</keyword>
<evidence type="ECO:0000313" key="7">
    <source>
        <dbReference type="EMBL" id="CAE7931957.1"/>
    </source>
</evidence>
<dbReference type="InterPro" id="IPR000306">
    <property type="entry name" value="Znf_FYVE"/>
</dbReference>
<dbReference type="InterPro" id="IPR011011">
    <property type="entry name" value="Znf_FYVE_PHD"/>
</dbReference>
<dbReference type="SMART" id="SM00064">
    <property type="entry name" value="FYVE"/>
    <property type="match status" value="1"/>
</dbReference>
<reference evidence="7" key="1">
    <citation type="submission" date="2021-02" db="EMBL/GenBank/DDBJ databases">
        <authorList>
            <person name="Dougan E. K."/>
            <person name="Rhodes N."/>
            <person name="Thang M."/>
            <person name="Chan C."/>
        </authorList>
    </citation>
    <scope>NUCLEOTIDE SEQUENCE</scope>
</reference>
<keyword evidence="1" id="KW-0479">Metal-binding</keyword>
<dbReference type="CDD" id="cd00065">
    <property type="entry name" value="FYVE_like_SF"/>
    <property type="match status" value="1"/>
</dbReference>
<protein>
    <submittedName>
        <fullName evidence="7">DEK1 protein</fullName>
    </submittedName>
</protein>
<dbReference type="Proteomes" id="UP000601435">
    <property type="component" value="Unassembled WGS sequence"/>
</dbReference>
<accession>A0A813C387</accession>
<organism evidence="7 8">
    <name type="scientific">Symbiodinium necroappetens</name>
    <dbReference type="NCBI Taxonomy" id="1628268"/>
    <lineage>
        <taxon>Eukaryota</taxon>
        <taxon>Sar</taxon>
        <taxon>Alveolata</taxon>
        <taxon>Dinophyceae</taxon>
        <taxon>Suessiales</taxon>
        <taxon>Symbiodiniaceae</taxon>
        <taxon>Symbiodinium</taxon>
    </lineage>
</organism>
<evidence type="ECO:0000256" key="1">
    <source>
        <dbReference type="ARBA" id="ARBA00022723"/>
    </source>
</evidence>
<comment type="caution">
    <text evidence="7">The sequence shown here is derived from an EMBL/GenBank/DDBJ whole genome shotgun (WGS) entry which is preliminary data.</text>
</comment>